<dbReference type="InParanoid" id="L5K4B6"/>
<protein>
    <submittedName>
        <fullName evidence="1">Uncharacterized protein</fullName>
    </submittedName>
</protein>
<name>L5K4B6_PTEAL</name>
<dbReference type="STRING" id="9402.L5K4B6"/>
<dbReference type="AlphaFoldDB" id="L5K4B6"/>
<keyword evidence="2" id="KW-1185">Reference proteome</keyword>
<sequence length="124" mass="13417">MSGCGACSCGAVAARLITSSLASAQRGNEVVPHLGHWYRTIPTVGTPGRARGLPHHEGVRGCTALRLAPPYPSCRMGLCQPLEQLFFKFEANPCASPPARFRLPDFGAVIWPLRNPDSYKMLLL</sequence>
<dbReference type="Proteomes" id="UP000010552">
    <property type="component" value="Unassembled WGS sequence"/>
</dbReference>
<organism evidence="1 2">
    <name type="scientific">Pteropus alecto</name>
    <name type="common">Black flying fox</name>
    <dbReference type="NCBI Taxonomy" id="9402"/>
    <lineage>
        <taxon>Eukaryota</taxon>
        <taxon>Metazoa</taxon>
        <taxon>Chordata</taxon>
        <taxon>Craniata</taxon>
        <taxon>Vertebrata</taxon>
        <taxon>Euteleostomi</taxon>
        <taxon>Mammalia</taxon>
        <taxon>Eutheria</taxon>
        <taxon>Laurasiatheria</taxon>
        <taxon>Chiroptera</taxon>
        <taxon>Yinpterochiroptera</taxon>
        <taxon>Pteropodoidea</taxon>
        <taxon>Pteropodidae</taxon>
        <taxon>Pteropodinae</taxon>
        <taxon>Pteropus</taxon>
    </lineage>
</organism>
<accession>L5K4B6</accession>
<evidence type="ECO:0000313" key="2">
    <source>
        <dbReference type="Proteomes" id="UP000010552"/>
    </source>
</evidence>
<evidence type="ECO:0000313" key="1">
    <source>
        <dbReference type="EMBL" id="ELK05323.1"/>
    </source>
</evidence>
<dbReference type="EMBL" id="KB031042">
    <property type="protein sequence ID" value="ELK05323.1"/>
    <property type="molecule type" value="Genomic_DNA"/>
</dbReference>
<gene>
    <name evidence="1" type="ORF">PAL_GLEAN10023370</name>
</gene>
<reference evidence="2" key="1">
    <citation type="journal article" date="2013" name="Science">
        <title>Comparative analysis of bat genomes provides insight into the evolution of flight and immunity.</title>
        <authorList>
            <person name="Zhang G."/>
            <person name="Cowled C."/>
            <person name="Shi Z."/>
            <person name="Huang Z."/>
            <person name="Bishop-Lilly K.A."/>
            <person name="Fang X."/>
            <person name="Wynne J.W."/>
            <person name="Xiong Z."/>
            <person name="Baker M.L."/>
            <person name="Zhao W."/>
            <person name="Tachedjian M."/>
            <person name="Zhu Y."/>
            <person name="Zhou P."/>
            <person name="Jiang X."/>
            <person name="Ng J."/>
            <person name="Yang L."/>
            <person name="Wu L."/>
            <person name="Xiao J."/>
            <person name="Feng Y."/>
            <person name="Chen Y."/>
            <person name="Sun X."/>
            <person name="Zhang Y."/>
            <person name="Marsh G.A."/>
            <person name="Crameri G."/>
            <person name="Broder C.C."/>
            <person name="Frey K.G."/>
            <person name="Wang L.F."/>
            <person name="Wang J."/>
        </authorList>
    </citation>
    <scope>NUCLEOTIDE SEQUENCE [LARGE SCALE GENOMIC DNA]</scope>
</reference>
<proteinExistence type="predicted"/>